<dbReference type="EMBL" id="JADGMS010000019">
    <property type="protein sequence ID" value="KAF9661305.1"/>
    <property type="molecule type" value="Genomic_DNA"/>
</dbReference>
<dbReference type="Proteomes" id="UP000657918">
    <property type="component" value="Unassembled WGS sequence"/>
</dbReference>
<name>A0A835J1G8_9ROSI</name>
<evidence type="ECO:0000313" key="2">
    <source>
        <dbReference type="EMBL" id="KAF9661305.1"/>
    </source>
</evidence>
<reference evidence="2 3" key="1">
    <citation type="submission" date="2020-10" db="EMBL/GenBank/DDBJ databases">
        <title>Plant Genome Project.</title>
        <authorList>
            <person name="Zhang R.-G."/>
        </authorList>
    </citation>
    <scope>NUCLEOTIDE SEQUENCE [LARGE SCALE GENOMIC DNA]</scope>
    <source>
        <strain evidence="2">FAFU-HL-1</strain>
        <tissue evidence="2">Leaf</tissue>
    </source>
</reference>
<gene>
    <name evidence="2" type="ORF">SADUNF_Sadunf19G0054300</name>
</gene>
<proteinExistence type="predicted"/>
<organism evidence="2 3">
    <name type="scientific">Salix dunnii</name>
    <dbReference type="NCBI Taxonomy" id="1413687"/>
    <lineage>
        <taxon>Eukaryota</taxon>
        <taxon>Viridiplantae</taxon>
        <taxon>Streptophyta</taxon>
        <taxon>Embryophyta</taxon>
        <taxon>Tracheophyta</taxon>
        <taxon>Spermatophyta</taxon>
        <taxon>Magnoliopsida</taxon>
        <taxon>eudicotyledons</taxon>
        <taxon>Gunneridae</taxon>
        <taxon>Pentapetalae</taxon>
        <taxon>rosids</taxon>
        <taxon>fabids</taxon>
        <taxon>Malpighiales</taxon>
        <taxon>Salicaceae</taxon>
        <taxon>Saliceae</taxon>
        <taxon>Salix</taxon>
    </lineage>
</organism>
<accession>A0A835J1G8</accession>
<dbReference type="AlphaFoldDB" id="A0A835J1G8"/>
<evidence type="ECO:0000313" key="3">
    <source>
        <dbReference type="Proteomes" id="UP000657918"/>
    </source>
</evidence>
<sequence length="90" mass="10089">MLRLHFISYVISLSVIITHTYIALVSLGLLSNVQSVSSLVYHLCSVKLCLSIPYEVGYSTLDRYTVGSRMDKEIRNRISVVLKHCLGADD</sequence>
<comment type="caution">
    <text evidence="2">The sequence shown here is derived from an EMBL/GenBank/DDBJ whole genome shotgun (WGS) entry which is preliminary data.</text>
</comment>
<keyword evidence="3" id="KW-1185">Reference proteome</keyword>
<evidence type="ECO:0000256" key="1">
    <source>
        <dbReference type="SAM" id="Phobius"/>
    </source>
</evidence>
<keyword evidence="1" id="KW-0812">Transmembrane</keyword>
<protein>
    <submittedName>
        <fullName evidence="2">Uncharacterized protein</fullName>
    </submittedName>
</protein>
<keyword evidence="1" id="KW-1133">Transmembrane helix</keyword>
<feature type="transmembrane region" description="Helical" evidence="1">
    <location>
        <begin position="6"/>
        <end position="30"/>
    </location>
</feature>
<keyword evidence="1" id="KW-0472">Membrane</keyword>